<dbReference type="Gene3D" id="1.10.10.10">
    <property type="entry name" value="Winged helix-like DNA-binding domain superfamily/Winged helix DNA-binding domain"/>
    <property type="match status" value="1"/>
</dbReference>
<evidence type="ECO:0000256" key="2">
    <source>
        <dbReference type="ARBA" id="ARBA00022969"/>
    </source>
</evidence>
<evidence type="ECO:0000256" key="4">
    <source>
        <dbReference type="ARBA" id="ARBA00023082"/>
    </source>
</evidence>
<comment type="similarity">
    <text evidence="1 7">Belongs to the sigma-70 factor family.</text>
</comment>
<dbReference type="InterPro" id="IPR013324">
    <property type="entry name" value="RNA_pol_sigma_r3/r4-like"/>
</dbReference>
<dbReference type="InterPro" id="IPR007627">
    <property type="entry name" value="RNA_pol_sigma70_r2"/>
</dbReference>
<keyword evidence="3 7" id="KW-0805">Transcription regulation</keyword>
<dbReference type="SUPFAM" id="SSF88659">
    <property type="entry name" value="Sigma3 and sigma4 domains of RNA polymerase sigma factors"/>
    <property type="match status" value="1"/>
</dbReference>
<reference evidence="9 10" key="1">
    <citation type="submission" date="2018-05" db="EMBL/GenBank/DDBJ databases">
        <title>Genomic Encyclopedia of Type Strains, Phase IV (KMG-IV): sequencing the most valuable type-strain genomes for metagenomic binning, comparative biology and taxonomic classification.</title>
        <authorList>
            <person name="Goeker M."/>
        </authorList>
    </citation>
    <scope>NUCLEOTIDE SEQUENCE [LARGE SCALE GENOMIC DNA]</scope>
    <source>
        <strain evidence="9 10">DSM 18773</strain>
    </source>
</reference>
<dbReference type="PROSITE" id="PS00716">
    <property type="entry name" value="SIGMA70_2"/>
    <property type="match status" value="1"/>
</dbReference>
<gene>
    <name evidence="9" type="ORF">C7459_1335</name>
</gene>
<name>A0A316D2H5_9BACL</name>
<dbReference type="SUPFAM" id="SSF88946">
    <property type="entry name" value="Sigma2 domain of RNA polymerase sigma factors"/>
    <property type="match status" value="1"/>
</dbReference>
<dbReference type="PIRSF" id="PIRSF000770">
    <property type="entry name" value="RNA_pol_sigma-SigE/K"/>
    <property type="match status" value="1"/>
</dbReference>
<keyword evidence="5 7" id="KW-0238">DNA-binding</keyword>
<dbReference type="InterPro" id="IPR007630">
    <property type="entry name" value="RNA_pol_sigma70_r4"/>
</dbReference>
<dbReference type="PANTHER" id="PTHR30376">
    <property type="entry name" value="SIGMA FACTOR RPOH HEAT SHOCK RELATED"/>
    <property type="match status" value="1"/>
</dbReference>
<dbReference type="PANTHER" id="PTHR30376:SF3">
    <property type="entry name" value="RNA POLYMERASE SIGMA FACTOR RPOH"/>
    <property type="match status" value="1"/>
</dbReference>
<dbReference type="NCBIfam" id="NF006158">
    <property type="entry name" value="PRK08301.1"/>
    <property type="match status" value="1"/>
</dbReference>
<keyword evidence="4 7" id="KW-0731">Sigma factor</keyword>
<protein>
    <recommendedName>
        <fullName evidence="7">RNA polymerase sigma factor</fullName>
    </recommendedName>
</protein>
<evidence type="ECO:0000256" key="3">
    <source>
        <dbReference type="ARBA" id="ARBA00023015"/>
    </source>
</evidence>
<sequence>MRLPIPLKLRLQARLLFLRLLFKFGATPEEIYYVGGSEALPPPLTREEEEFLLEKLPTKDEAVRAVLIERNLRLVVYIARKFENTGINIEDLVSIGTIGLIKAVNTFDPEKKIKLATYASRCIENEILMFLRRNNKIRSEVSFDEPLNVDWDGNELLLSDVLGTENDTIYRDLEEQVDRKLLYKALEKLTERERKIMEMRFGLTDGKEMTQKDVADLLGISQSYISRLEKRIIKRLRKEFNKML</sequence>
<evidence type="ECO:0000256" key="1">
    <source>
        <dbReference type="ARBA" id="ARBA00007788"/>
    </source>
</evidence>
<dbReference type="InterPro" id="IPR000943">
    <property type="entry name" value="RNA_pol_sigma70"/>
</dbReference>
<dbReference type="PRINTS" id="PR00046">
    <property type="entry name" value="SIGMA70FCT"/>
</dbReference>
<evidence type="ECO:0000256" key="7">
    <source>
        <dbReference type="RuleBase" id="RU362124"/>
    </source>
</evidence>
<dbReference type="InterPro" id="IPR050813">
    <property type="entry name" value="Sigma-70_Factor"/>
</dbReference>
<dbReference type="Pfam" id="PF04545">
    <property type="entry name" value="Sigma70_r4"/>
    <property type="match status" value="1"/>
</dbReference>
<dbReference type="InterPro" id="IPR014200">
    <property type="entry name" value="RNA_pol_sigma-E"/>
</dbReference>
<evidence type="ECO:0000256" key="6">
    <source>
        <dbReference type="ARBA" id="ARBA00023163"/>
    </source>
</evidence>
<dbReference type="NCBIfam" id="TIGR02937">
    <property type="entry name" value="sigma70-ECF"/>
    <property type="match status" value="1"/>
</dbReference>
<dbReference type="GO" id="GO:0006352">
    <property type="term" value="P:DNA-templated transcription initiation"/>
    <property type="evidence" value="ECO:0007669"/>
    <property type="project" value="InterPro"/>
</dbReference>
<dbReference type="NCBIfam" id="NF004471">
    <property type="entry name" value="PRK05803.1"/>
    <property type="match status" value="1"/>
</dbReference>
<dbReference type="InterPro" id="IPR013325">
    <property type="entry name" value="RNA_pol_sigma_r2"/>
</dbReference>
<comment type="function">
    <text evidence="7">Sigma factors are initiation factors that promote the attachment of RNA polymerase to specific initiation sites and are then released.</text>
</comment>
<dbReference type="GO" id="GO:0030435">
    <property type="term" value="P:sporulation resulting in formation of a cellular spore"/>
    <property type="evidence" value="ECO:0007669"/>
    <property type="project" value="UniProtKB-KW"/>
</dbReference>
<dbReference type="PROSITE" id="PS00715">
    <property type="entry name" value="SIGMA70_1"/>
    <property type="match status" value="1"/>
</dbReference>
<dbReference type="NCBIfam" id="TIGR02835">
    <property type="entry name" value="spore_sigmaE"/>
    <property type="match status" value="1"/>
</dbReference>
<dbReference type="GO" id="GO:0016987">
    <property type="term" value="F:sigma factor activity"/>
    <property type="evidence" value="ECO:0007669"/>
    <property type="project" value="UniProtKB-KW"/>
</dbReference>
<keyword evidence="10" id="KW-1185">Reference proteome</keyword>
<keyword evidence="6 7" id="KW-0804">Transcription</keyword>
<evidence type="ECO:0000313" key="9">
    <source>
        <dbReference type="EMBL" id="PWK04947.1"/>
    </source>
</evidence>
<dbReference type="InterPro" id="IPR001387">
    <property type="entry name" value="Cro/C1-type_HTH"/>
</dbReference>
<dbReference type="EMBL" id="QGGL01000033">
    <property type="protein sequence ID" value="PWK04947.1"/>
    <property type="molecule type" value="Genomic_DNA"/>
</dbReference>
<accession>A0A316D2H5</accession>
<dbReference type="AlphaFoldDB" id="A0A316D2H5"/>
<dbReference type="Gene3D" id="1.20.120.1810">
    <property type="match status" value="1"/>
</dbReference>
<keyword evidence="2" id="KW-0749">Sporulation</keyword>
<dbReference type="InterPro" id="IPR014284">
    <property type="entry name" value="RNA_pol_sigma-70_dom"/>
</dbReference>
<comment type="caution">
    <text evidence="9">The sequence shown here is derived from an EMBL/GenBank/DDBJ whole genome shotgun (WGS) entry which is preliminary data.</text>
</comment>
<dbReference type="CDD" id="cd06171">
    <property type="entry name" value="Sigma70_r4"/>
    <property type="match status" value="1"/>
</dbReference>
<dbReference type="Proteomes" id="UP000245634">
    <property type="component" value="Unassembled WGS sequence"/>
</dbReference>
<dbReference type="FunFam" id="1.20.120.1810:FF:000003">
    <property type="entry name" value="RNA polymerase sigma factor"/>
    <property type="match status" value="1"/>
</dbReference>
<proteinExistence type="inferred from homology"/>
<feature type="domain" description="HTH cro/C1-type" evidence="8">
    <location>
        <begin position="209"/>
        <end position="230"/>
    </location>
</feature>
<dbReference type="PROSITE" id="PS50943">
    <property type="entry name" value="HTH_CROC1"/>
    <property type="match status" value="1"/>
</dbReference>
<dbReference type="Pfam" id="PF04542">
    <property type="entry name" value="Sigma70_r2"/>
    <property type="match status" value="1"/>
</dbReference>
<evidence type="ECO:0000256" key="5">
    <source>
        <dbReference type="ARBA" id="ARBA00023125"/>
    </source>
</evidence>
<dbReference type="InterPro" id="IPR036388">
    <property type="entry name" value="WH-like_DNA-bd_sf"/>
</dbReference>
<evidence type="ECO:0000313" key="10">
    <source>
        <dbReference type="Proteomes" id="UP000245634"/>
    </source>
</evidence>
<evidence type="ECO:0000259" key="8">
    <source>
        <dbReference type="PROSITE" id="PS50943"/>
    </source>
</evidence>
<dbReference type="GO" id="GO:0003677">
    <property type="term" value="F:DNA binding"/>
    <property type="evidence" value="ECO:0007669"/>
    <property type="project" value="UniProtKB-KW"/>
</dbReference>
<organism evidence="9 10">
    <name type="scientific">Tumebacillus permanentifrigoris</name>
    <dbReference type="NCBI Taxonomy" id="378543"/>
    <lineage>
        <taxon>Bacteria</taxon>
        <taxon>Bacillati</taxon>
        <taxon>Bacillota</taxon>
        <taxon>Bacilli</taxon>
        <taxon>Bacillales</taxon>
        <taxon>Alicyclobacillaceae</taxon>
        <taxon>Tumebacillus</taxon>
    </lineage>
</organism>